<organism evidence="2 3">
    <name type="scientific">Austropuccinia psidii MF-1</name>
    <dbReference type="NCBI Taxonomy" id="1389203"/>
    <lineage>
        <taxon>Eukaryota</taxon>
        <taxon>Fungi</taxon>
        <taxon>Dikarya</taxon>
        <taxon>Basidiomycota</taxon>
        <taxon>Pucciniomycotina</taxon>
        <taxon>Pucciniomycetes</taxon>
        <taxon>Pucciniales</taxon>
        <taxon>Sphaerophragmiaceae</taxon>
        <taxon>Austropuccinia</taxon>
    </lineage>
</organism>
<proteinExistence type="predicted"/>
<sequence length="205" mass="23607">MPVQHSPPEIQTRSQASAQAVLTPTPRVPLDGTPAVPQLRDQLDRGPHLEGRKRDQKIKFFFRSILRISRTFKDHFQRSWSTLAQFNQPVSHQSEPSLLAIMQQMTQIMANIKADSSSESSRPPAFKTPAMEAPECFDGTQPFKVRSFIHSCRLIFHDDLETFSQDRKKVLYATSFLIFRAAKWIETYLSNLTNQDPDYLLNSWQ</sequence>
<name>A0A9Q3DD68_9BASI</name>
<protein>
    <recommendedName>
        <fullName evidence="4">DUF4939 domain-containing protein</fullName>
    </recommendedName>
</protein>
<dbReference type="EMBL" id="AVOT02016502">
    <property type="protein sequence ID" value="MBW0501796.1"/>
    <property type="molecule type" value="Genomic_DNA"/>
</dbReference>
<evidence type="ECO:0008006" key="4">
    <source>
        <dbReference type="Google" id="ProtNLM"/>
    </source>
</evidence>
<evidence type="ECO:0000256" key="1">
    <source>
        <dbReference type="SAM" id="MobiDB-lite"/>
    </source>
</evidence>
<evidence type="ECO:0000313" key="3">
    <source>
        <dbReference type="Proteomes" id="UP000765509"/>
    </source>
</evidence>
<feature type="region of interest" description="Disordered" evidence="1">
    <location>
        <begin position="1"/>
        <end position="50"/>
    </location>
</feature>
<dbReference type="AlphaFoldDB" id="A0A9Q3DD68"/>
<feature type="compositionally biased region" description="Basic and acidic residues" evidence="1">
    <location>
        <begin position="41"/>
        <end position="50"/>
    </location>
</feature>
<keyword evidence="3" id="KW-1185">Reference proteome</keyword>
<feature type="compositionally biased region" description="Polar residues" evidence="1">
    <location>
        <begin position="9"/>
        <end position="22"/>
    </location>
</feature>
<comment type="caution">
    <text evidence="2">The sequence shown here is derived from an EMBL/GenBank/DDBJ whole genome shotgun (WGS) entry which is preliminary data.</text>
</comment>
<reference evidence="2" key="1">
    <citation type="submission" date="2021-03" db="EMBL/GenBank/DDBJ databases">
        <title>Draft genome sequence of rust myrtle Austropuccinia psidii MF-1, a brazilian biotype.</title>
        <authorList>
            <person name="Quecine M.C."/>
            <person name="Pachon D.M.R."/>
            <person name="Bonatelli M.L."/>
            <person name="Correr F.H."/>
            <person name="Franceschini L.M."/>
            <person name="Leite T.F."/>
            <person name="Margarido G.R.A."/>
            <person name="Almeida C.A."/>
            <person name="Ferrarezi J.A."/>
            <person name="Labate C.A."/>
        </authorList>
    </citation>
    <scope>NUCLEOTIDE SEQUENCE</scope>
    <source>
        <strain evidence="2">MF-1</strain>
    </source>
</reference>
<accession>A0A9Q3DD68</accession>
<evidence type="ECO:0000313" key="2">
    <source>
        <dbReference type="EMBL" id="MBW0501796.1"/>
    </source>
</evidence>
<dbReference type="Proteomes" id="UP000765509">
    <property type="component" value="Unassembled WGS sequence"/>
</dbReference>
<gene>
    <name evidence="2" type="ORF">O181_041511</name>
</gene>